<dbReference type="PROSITE" id="PS51257">
    <property type="entry name" value="PROKAR_LIPOPROTEIN"/>
    <property type="match status" value="1"/>
</dbReference>
<sequence>MKKIGFLLLSLGFFSASCSSDDSNGNTTVNSTTFLPLADGNYWVYNVDNETLQDGRDSLYVANDTIIGVSAYKKLKTKFVANGFFSGALSNNSARIAGDELLVSGEAAIPFSADFPVSIPIFEFTIFKESATVNTMLDQATGTLNQSYQGYPLAFDYTLTTTAKEDLATYTVEGQSYNNVKRVETVLKLKISTSITSGGITIPITILQEQNVVVSSQYYADGIGVVHVVTDLDYQLDPLFSGQLPVPQSASEHQEEVLDDYNVD</sequence>
<keyword evidence="3" id="KW-1185">Reference proteome</keyword>
<name>A0ABU9I088_9FLAO</name>
<proteinExistence type="predicted"/>
<dbReference type="EMBL" id="JBBYHR010000010">
    <property type="protein sequence ID" value="MEL1245840.1"/>
    <property type="molecule type" value="Genomic_DNA"/>
</dbReference>
<keyword evidence="1" id="KW-0732">Signal</keyword>
<evidence type="ECO:0000256" key="1">
    <source>
        <dbReference type="SAM" id="SignalP"/>
    </source>
</evidence>
<gene>
    <name evidence="2" type="ORF">AAEO56_16320</name>
</gene>
<dbReference type="RefSeq" id="WP_341698137.1">
    <property type="nucleotide sequence ID" value="NZ_JBBYHR010000010.1"/>
</dbReference>
<evidence type="ECO:0008006" key="4">
    <source>
        <dbReference type="Google" id="ProtNLM"/>
    </source>
</evidence>
<organism evidence="2 3">
    <name type="scientific">Flavobacterium arundinis</name>
    <dbReference type="NCBI Taxonomy" id="3139143"/>
    <lineage>
        <taxon>Bacteria</taxon>
        <taxon>Pseudomonadati</taxon>
        <taxon>Bacteroidota</taxon>
        <taxon>Flavobacteriia</taxon>
        <taxon>Flavobacteriales</taxon>
        <taxon>Flavobacteriaceae</taxon>
        <taxon>Flavobacterium</taxon>
    </lineage>
</organism>
<feature type="signal peptide" evidence="1">
    <location>
        <begin position="1"/>
        <end position="20"/>
    </location>
</feature>
<accession>A0ABU9I088</accession>
<dbReference type="Proteomes" id="UP001464555">
    <property type="component" value="Unassembled WGS sequence"/>
</dbReference>
<evidence type="ECO:0000313" key="2">
    <source>
        <dbReference type="EMBL" id="MEL1245840.1"/>
    </source>
</evidence>
<comment type="caution">
    <text evidence="2">The sequence shown here is derived from an EMBL/GenBank/DDBJ whole genome shotgun (WGS) entry which is preliminary data.</text>
</comment>
<protein>
    <recommendedName>
        <fullName evidence="4">Lipoprotein</fullName>
    </recommendedName>
</protein>
<reference evidence="2 3" key="1">
    <citation type="submission" date="2024-04" db="EMBL/GenBank/DDBJ databases">
        <title>Flavobacterium sp. DGU11 16S ribosomal RNA gene Genome sequencing and assembly.</title>
        <authorList>
            <person name="Park S."/>
        </authorList>
    </citation>
    <scope>NUCLEOTIDE SEQUENCE [LARGE SCALE GENOMIC DNA]</scope>
    <source>
        <strain evidence="2 3">DGU11</strain>
    </source>
</reference>
<feature type="chain" id="PRO_5045923502" description="Lipoprotein" evidence="1">
    <location>
        <begin position="21"/>
        <end position="264"/>
    </location>
</feature>
<evidence type="ECO:0000313" key="3">
    <source>
        <dbReference type="Proteomes" id="UP001464555"/>
    </source>
</evidence>